<evidence type="ECO:0000313" key="3">
    <source>
        <dbReference type="Proteomes" id="UP001341840"/>
    </source>
</evidence>
<name>A0ABU6YD13_9FABA</name>
<keyword evidence="1" id="KW-0175">Coiled coil</keyword>
<keyword evidence="3" id="KW-1185">Reference proteome</keyword>
<reference evidence="2 3" key="1">
    <citation type="journal article" date="2023" name="Plants (Basel)">
        <title>Bridging the Gap: Combining Genomics and Transcriptomics Approaches to Understand Stylosanthes scabra, an Orphan Legume from the Brazilian Caatinga.</title>
        <authorList>
            <person name="Ferreira-Neto J.R.C."/>
            <person name="da Silva M.D."/>
            <person name="Binneck E."/>
            <person name="de Melo N.F."/>
            <person name="da Silva R.H."/>
            <person name="de Melo A.L.T.M."/>
            <person name="Pandolfi V."/>
            <person name="Bustamante F.O."/>
            <person name="Brasileiro-Vidal A.C."/>
            <person name="Benko-Iseppon A.M."/>
        </authorList>
    </citation>
    <scope>NUCLEOTIDE SEQUENCE [LARGE SCALE GENOMIC DNA]</scope>
    <source>
        <tissue evidence="2">Leaves</tissue>
    </source>
</reference>
<accession>A0ABU6YD13</accession>
<organism evidence="2 3">
    <name type="scientific">Stylosanthes scabra</name>
    <dbReference type="NCBI Taxonomy" id="79078"/>
    <lineage>
        <taxon>Eukaryota</taxon>
        <taxon>Viridiplantae</taxon>
        <taxon>Streptophyta</taxon>
        <taxon>Embryophyta</taxon>
        <taxon>Tracheophyta</taxon>
        <taxon>Spermatophyta</taxon>
        <taxon>Magnoliopsida</taxon>
        <taxon>eudicotyledons</taxon>
        <taxon>Gunneridae</taxon>
        <taxon>Pentapetalae</taxon>
        <taxon>rosids</taxon>
        <taxon>fabids</taxon>
        <taxon>Fabales</taxon>
        <taxon>Fabaceae</taxon>
        <taxon>Papilionoideae</taxon>
        <taxon>50 kb inversion clade</taxon>
        <taxon>dalbergioids sensu lato</taxon>
        <taxon>Dalbergieae</taxon>
        <taxon>Pterocarpus clade</taxon>
        <taxon>Stylosanthes</taxon>
    </lineage>
</organism>
<protein>
    <submittedName>
        <fullName evidence="2">Uncharacterized protein</fullName>
    </submittedName>
</protein>
<dbReference type="EMBL" id="JASCZI010241912">
    <property type="protein sequence ID" value="MED6208302.1"/>
    <property type="molecule type" value="Genomic_DNA"/>
</dbReference>
<comment type="caution">
    <text evidence="2">The sequence shown here is derived from an EMBL/GenBank/DDBJ whole genome shotgun (WGS) entry which is preliminary data.</text>
</comment>
<feature type="coiled-coil region" evidence="1">
    <location>
        <begin position="76"/>
        <end position="103"/>
    </location>
</feature>
<dbReference type="Proteomes" id="UP001341840">
    <property type="component" value="Unassembled WGS sequence"/>
</dbReference>
<gene>
    <name evidence="2" type="ORF">PIB30_043753</name>
</gene>
<sequence>MESVVGCRNLVNPCHSIADSELQEKNWRNPWQTDPATDSGDDEMNLNGSVAGCHGFRFVEDSVCHAYKYQVVVPGEDVWRAKMAEAEAEAEDGERDIRRRSKASRLEMGGLDNALKFQNT</sequence>
<evidence type="ECO:0000256" key="1">
    <source>
        <dbReference type="SAM" id="Coils"/>
    </source>
</evidence>
<proteinExistence type="predicted"/>
<evidence type="ECO:0000313" key="2">
    <source>
        <dbReference type="EMBL" id="MED6208302.1"/>
    </source>
</evidence>